<name>A0ABY8BIV4_9BURK</name>
<dbReference type="Proteomes" id="UP001216510">
    <property type="component" value="Chromosome"/>
</dbReference>
<keyword evidence="2" id="KW-1185">Reference proteome</keyword>
<reference evidence="1 2" key="1">
    <citation type="submission" date="2023-02" db="EMBL/GenBank/DDBJ databases">
        <title>Gemone sequence of Telluria chitinolytica ACM 3522T.</title>
        <authorList>
            <person name="Frediansyah A."/>
            <person name="Miess H."/>
            <person name="Gross H."/>
        </authorList>
    </citation>
    <scope>NUCLEOTIDE SEQUENCE [LARGE SCALE GENOMIC DNA]</scope>
    <source>
        <strain evidence="1 2">ACM 3522</strain>
    </source>
</reference>
<dbReference type="RefSeq" id="WP_277418417.1">
    <property type="nucleotide sequence ID" value="NZ_CP119083.1"/>
</dbReference>
<protein>
    <submittedName>
        <fullName evidence="1">Uncharacterized protein</fullName>
    </submittedName>
</protein>
<proteinExistence type="predicted"/>
<evidence type="ECO:0000313" key="2">
    <source>
        <dbReference type="Proteomes" id="UP001216510"/>
    </source>
</evidence>
<evidence type="ECO:0000313" key="1">
    <source>
        <dbReference type="EMBL" id="WEF35770.1"/>
    </source>
</evidence>
<accession>A0ABY8BIV4</accession>
<organism evidence="1 2">
    <name type="scientific">Pseudoduganella chitinolytica</name>
    <dbReference type="NCBI Taxonomy" id="34070"/>
    <lineage>
        <taxon>Bacteria</taxon>
        <taxon>Pseudomonadati</taxon>
        <taxon>Pseudomonadota</taxon>
        <taxon>Betaproteobacteria</taxon>
        <taxon>Burkholderiales</taxon>
        <taxon>Oxalobacteraceae</taxon>
        <taxon>Telluria group</taxon>
        <taxon>Pseudoduganella</taxon>
    </lineage>
</organism>
<sequence length="89" mass="9551">MKGDEIEKLVPVYVTRADDDRYGVNAGFVRSYNAAWAGEPAGPAAESDRDAAGIPLSEVAEVDAHNATACRAWRELASDSVNITKDSRL</sequence>
<gene>
    <name evidence="1" type="ORF">PX653_13800</name>
</gene>
<dbReference type="EMBL" id="CP119083">
    <property type="protein sequence ID" value="WEF35770.1"/>
    <property type="molecule type" value="Genomic_DNA"/>
</dbReference>